<evidence type="ECO:0000256" key="2">
    <source>
        <dbReference type="ARBA" id="ARBA00006434"/>
    </source>
</evidence>
<keyword evidence="10" id="KW-0739">Sodium transport</keyword>
<feature type="transmembrane region" description="Helical" evidence="12">
    <location>
        <begin position="424"/>
        <end position="446"/>
    </location>
</feature>
<dbReference type="PANTHER" id="PTHR42985">
    <property type="entry name" value="SODIUM-COUPLED MONOCARBOXYLATE TRANSPORTER"/>
    <property type="match status" value="1"/>
</dbReference>
<evidence type="ECO:0000256" key="10">
    <source>
        <dbReference type="ARBA" id="ARBA00023201"/>
    </source>
</evidence>
<evidence type="ECO:0000256" key="4">
    <source>
        <dbReference type="ARBA" id="ARBA00022475"/>
    </source>
</evidence>
<dbReference type="InterPro" id="IPR051163">
    <property type="entry name" value="Sodium:Solute_Symporter_SSF"/>
</dbReference>
<feature type="transmembrane region" description="Helical" evidence="12">
    <location>
        <begin position="90"/>
        <end position="110"/>
    </location>
</feature>
<gene>
    <name evidence="13" type="primary">yidK</name>
    <name evidence="13" type="ORF">DYBT9275_02884</name>
</gene>
<evidence type="ECO:0000256" key="9">
    <source>
        <dbReference type="ARBA" id="ARBA00023136"/>
    </source>
</evidence>
<comment type="similarity">
    <text evidence="2 11">Belongs to the sodium:solute symporter (SSF) (TC 2.A.21) family.</text>
</comment>
<feature type="transmembrane region" description="Helical" evidence="12">
    <location>
        <begin position="24"/>
        <end position="41"/>
    </location>
</feature>
<feature type="transmembrane region" description="Helical" evidence="12">
    <location>
        <begin position="334"/>
        <end position="359"/>
    </location>
</feature>
<name>A0A916N4U8_9BACT</name>
<feature type="transmembrane region" description="Helical" evidence="12">
    <location>
        <begin position="399"/>
        <end position="418"/>
    </location>
</feature>
<feature type="transmembrane region" description="Helical" evidence="12">
    <location>
        <begin position="480"/>
        <end position="498"/>
    </location>
</feature>
<dbReference type="Gene3D" id="1.20.1730.10">
    <property type="entry name" value="Sodium/glucose cotransporter"/>
    <property type="match status" value="1"/>
</dbReference>
<organism evidence="13 14">
    <name type="scientific">Dyadobacter helix</name>
    <dbReference type="NCBI Taxonomy" id="2822344"/>
    <lineage>
        <taxon>Bacteria</taxon>
        <taxon>Pseudomonadati</taxon>
        <taxon>Bacteroidota</taxon>
        <taxon>Cytophagia</taxon>
        <taxon>Cytophagales</taxon>
        <taxon>Spirosomataceae</taxon>
        <taxon>Dyadobacter</taxon>
    </lineage>
</organism>
<feature type="transmembrane region" description="Helical" evidence="12">
    <location>
        <begin position="453"/>
        <end position="474"/>
    </location>
</feature>
<feature type="transmembrane region" description="Helical" evidence="12">
    <location>
        <begin position="131"/>
        <end position="154"/>
    </location>
</feature>
<dbReference type="GO" id="GO:0015293">
    <property type="term" value="F:symporter activity"/>
    <property type="evidence" value="ECO:0007669"/>
    <property type="project" value="TreeGrafter"/>
</dbReference>
<keyword evidence="4" id="KW-1003">Cell membrane</keyword>
<keyword evidence="5 12" id="KW-0812">Transmembrane</keyword>
<keyword evidence="6 12" id="KW-1133">Transmembrane helix</keyword>
<feature type="transmembrane region" description="Helical" evidence="12">
    <location>
        <begin position="174"/>
        <end position="192"/>
    </location>
</feature>
<evidence type="ECO:0000256" key="8">
    <source>
        <dbReference type="ARBA" id="ARBA00023065"/>
    </source>
</evidence>
<dbReference type="Pfam" id="PF00474">
    <property type="entry name" value="SSF"/>
    <property type="match status" value="1"/>
</dbReference>
<dbReference type="PANTHER" id="PTHR42985:SF40">
    <property type="entry name" value="LD47995P-RELATED"/>
    <property type="match status" value="1"/>
</dbReference>
<keyword evidence="7" id="KW-0915">Sodium</keyword>
<keyword evidence="3" id="KW-0813">Transport</keyword>
<dbReference type="GO" id="GO:0006814">
    <property type="term" value="P:sodium ion transport"/>
    <property type="evidence" value="ECO:0007669"/>
    <property type="project" value="UniProtKB-KW"/>
</dbReference>
<dbReference type="InterPro" id="IPR038377">
    <property type="entry name" value="Na/Glc_symporter_sf"/>
</dbReference>
<evidence type="ECO:0000256" key="7">
    <source>
        <dbReference type="ARBA" id="ARBA00023053"/>
    </source>
</evidence>
<evidence type="ECO:0000256" key="3">
    <source>
        <dbReference type="ARBA" id="ARBA00022448"/>
    </source>
</evidence>
<evidence type="ECO:0000256" key="5">
    <source>
        <dbReference type="ARBA" id="ARBA00022692"/>
    </source>
</evidence>
<evidence type="ECO:0000256" key="12">
    <source>
        <dbReference type="SAM" id="Phobius"/>
    </source>
</evidence>
<evidence type="ECO:0000313" key="14">
    <source>
        <dbReference type="Proteomes" id="UP000680038"/>
    </source>
</evidence>
<feature type="transmembrane region" description="Helical" evidence="12">
    <location>
        <begin position="249"/>
        <end position="268"/>
    </location>
</feature>
<dbReference type="PROSITE" id="PS50283">
    <property type="entry name" value="NA_SOLUT_SYMP_3"/>
    <property type="match status" value="1"/>
</dbReference>
<dbReference type="AlphaFoldDB" id="A0A916N4U8"/>
<keyword evidence="8" id="KW-0406">Ion transport</keyword>
<dbReference type="Proteomes" id="UP000680038">
    <property type="component" value="Unassembled WGS sequence"/>
</dbReference>
<dbReference type="InterPro" id="IPR001734">
    <property type="entry name" value="Na/solute_symporter"/>
</dbReference>
<feature type="transmembrane region" description="Helical" evidence="12">
    <location>
        <begin position="61"/>
        <end position="78"/>
    </location>
</feature>
<feature type="transmembrane region" description="Helical" evidence="12">
    <location>
        <begin position="204"/>
        <end position="229"/>
    </location>
</feature>
<evidence type="ECO:0000256" key="11">
    <source>
        <dbReference type="RuleBase" id="RU362091"/>
    </source>
</evidence>
<proteinExistence type="inferred from homology"/>
<accession>A0A916N4U8</accession>
<keyword evidence="9 12" id="KW-0472">Membrane</keyword>
<evidence type="ECO:0000256" key="6">
    <source>
        <dbReference type="ARBA" id="ARBA00022989"/>
    </source>
</evidence>
<dbReference type="GO" id="GO:0005886">
    <property type="term" value="C:plasma membrane"/>
    <property type="evidence" value="ECO:0007669"/>
    <property type="project" value="UniProtKB-SubCell"/>
</dbReference>
<keyword evidence="14" id="KW-1185">Reference proteome</keyword>
<dbReference type="RefSeq" id="WP_215239447.1">
    <property type="nucleotide sequence ID" value="NZ_CAJRAF010000002.1"/>
</dbReference>
<protein>
    <submittedName>
        <fullName evidence="13">Symporter YidK</fullName>
    </submittedName>
</protein>
<dbReference type="EMBL" id="CAJRAF010000002">
    <property type="protein sequence ID" value="CAG5002403.1"/>
    <property type="molecule type" value="Genomic_DNA"/>
</dbReference>
<evidence type="ECO:0000256" key="1">
    <source>
        <dbReference type="ARBA" id="ARBA00004651"/>
    </source>
</evidence>
<comment type="subcellular location">
    <subcellularLocation>
        <location evidence="1">Cell membrane</location>
        <topology evidence="1">Multi-pass membrane protein</topology>
    </subcellularLocation>
</comment>
<reference evidence="13" key="1">
    <citation type="submission" date="2021-04" db="EMBL/GenBank/DDBJ databases">
        <authorList>
            <person name="Rodrigo-Torres L."/>
            <person name="Arahal R. D."/>
            <person name="Lucena T."/>
        </authorList>
    </citation>
    <scope>NUCLEOTIDE SEQUENCE</scope>
    <source>
        <strain evidence="13">CECT 9275</strain>
    </source>
</reference>
<sequence>MMPHPINTQVPLLAAMPRLTYPDWIVIAVYGALMLFIGWYYSRRNKTQEDYVLGGRKMNPTSVGISLFATLLSTLSYLSYPGEMIKHGPVIFSGMIAYPVIYYVAGWWLIPYIMKMKVTSAYEILERKLGLSVRMLATFMFLSLRFLWMATIVYVTVDVALLSVIDINPAYTPFIGIILMLVTIIYTSMGGLKAVVLTDVIQSAIFLGGAVLSIIIICLNLDSFTGIFPKQWPAHWDTPRLGFNVMERTSVGNAALVIFTWYVCTTGSDQMAIQRYLSTKDIRDARKTLRVSFFSSMLSDLLLALLGLSMLAFYVKNQHFLLPGQTIYEQADTLFPRFIMIGLPAGLSGLVISGLLAAAMSSMSSGLNSVSSVIAEDFLKRFRNPSATPPDPLRLVKQLSYFSGGIVIVLSLFVSGVQGNLYEVVMKVVNLFVAPLFVLFFMALFVPFATERATFAAGLIAVGAAIGVAFYGVFGITILWMMPCSLVTGVAVGVLLSLPDRFLLKKGQSRDPLKVSE</sequence>
<comment type="caution">
    <text evidence="13">The sequence shown here is derived from an EMBL/GenBank/DDBJ whole genome shotgun (WGS) entry which is preliminary data.</text>
</comment>
<feature type="transmembrane region" description="Helical" evidence="12">
    <location>
        <begin position="289"/>
        <end position="314"/>
    </location>
</feature>
<evidence type="ECO:0000313" key="13">
    <source>
        <dbReference type="EMBL" id="CAG5002403.1"/>
    </source>
</evidence>